<organism evidence="3 4">
    <name type="scientific">Sphingobium yanoikuyae</name>
    <name type="common">Sphingomonas yanoikuyae</name>
    <dbReference type="NCBI Taxonomy" id="13690"/>
    <lineage>
        <taxon>Bacteria</taxon>
        <taxon>Pseudomonadati</taxon>
        <taxon>Pseudomonadota</taxon>
        <taxon>Alphaproteobacteria</taxon>
        <taxon>Sphingomonadales</taxon>
        <taxon>Sphingomonadaceae</taxon>
        <taxon>Sphingobium</taxon>
    </lineage>
</organism>
<dbReference type="Proteomes" id="UP000515377">
    <property type="component" value="Chromosome"/>
</dbReference>
<dbReference type="Pfam" id="PF00011">
    <property type="entry name" value="HSP20"/>
    <property type="match status" value="1"/>
</dbReference>
<dbReference type="SUPFAM" id="SSF49764">
    <property type="entry name" value="HSP20-like chaperones"/>
    <property type="match status" value="1"/>
</dbReference>
<accession>A0A9X7YFZ6</accession>
<protein>
    <submittedName>
        <fullName evidence="3">Hsp20 family protein</fullName>
    </submittedName>
</protein>
<evidence type="ECO:0000313" key="3">
    <source>
        <dbReference type="EMBL" id="QNG49255.1"/>
    </source>
</evidence>
<sequence length="101" mass="11018">MWGVTPVGLRPPSLTPHIGSSITKPADDPLIPCRSLFRPTRPPLYPDRSDNCFEGRIRLLEDIDRDNANAAFKNGGLTVTLPKMEAANENVRPNPVNGKAA</sequence>
<dbReference type="InterPro" id="IPR002068">
    <property type="entry name" value="A-crystallin/Hsp20_dom"/>
</dbReference>
<reference evidence="3 4" key="1">
    <citation type="submission" date="2020-07" db="EMBL/GenBank/DDBJ databases">
        <title>Whole genome sequence of Sphingobium yanoikuyae A3.</title>
        <authorList>
            <person name="Han S.-S."/>
        </authorList>
    </citation>
    <scope>NUCLEOTIDE SEQUENCE [LARGE SCALE GENOMIC DNA]</scope>
    <source>
        <strain evidence="3 4">A3</strain>
    </source>
</reference>
<evidence type="ECO:0000313" key="4">
    <source>
        <dbReference type="Proteomes" id="UP000515377"/>
    </source>
</evidence>
<name>A0A9X7YFZ6_SPHYA</name>
<feature type="region of interest" description="Disordered" evidence="1">
    <location>
        <begin position="1"/>
        <end position="26"/>
    </location>
</feature>
<feature type="domain" description="SHSP" evidence="2">
    <location>
        <begin position="47"/>
        <end position="91"/>
    </location>
</feature>
<dbReference type="AlphaFoldDB" id="A0A9X7YFZ6"/>
<evidence type="ECO:0000259" key="2">
    <source>
        <dbReference type="Pfam" id="PF00011"/>
    </source>
</evidence>
<dbReference type="EMBL" id="CP060122">
    <property type="protein sequence ID" value="QNG49255.1"/>
    <property type="molecule type" value="Genomic_DNA"/>
</dbReference>
<evidence type="ECO:0000256" key="1">
    <source>
        <dbReference type="SAM" id="MobiDB-lite"/>
    </source>
</evidence>
<proteinExistence type="predicted"/>
<dbReference type="InterPro" id="IPR008978">
    <property type="entry name" value="HSP20-like_chaperone"/>
</dbReference>
<gene>
    <name evidence="3" type="ORF">H3V42_26765</name>
</gene>
<dbReference type="Gene3D" id="2.60.40.790">
    <property type="match status" value="1"/>
</dbReference>
<dbReference type="CDD" id="cd06464">
    <property type="entry name" value="ACD_sHsps-like"/>
    <property type="match status" value="1"/>
</dbReference>